<accession>A0A9P6QCK7</accession>
<evidence type="ECO:0000313" key="3">
    <source>
        <dbReference type="Proteomes" id="UP000807716"/>
    </source>
</evidence>
<feature type="compositionally biased region" description="Basic residues" evidence="1">
    <location>
        <begin position="200"/>
        <end position="212"/>
    </location>
</feature>
<evidence type="ECO:0000256" key="1">
    <source>
        <dbReference type="SAM" id="MobiDB-lite"/>
    </source>
</evidence>
<evidence type="ECO:0008006" key="4">
    <source>
        <dbReference type="Google" id="ProtNLM"/>
    </source>
</evidence>
<dbReference type="Proteomes" id="UP000807716">
    <property type="component" value="Unassembled WGS sequence"/>
</dbReference>
<dbReference type="InterPro" id="IPR029063">
    <property type="entry name" value="SAM-dependent_MTases_sf"/>
</dbReference>
<dbReference type="Pfam" id="PF13489">
    <property type="entry name" value="Methyltransf_23"/>
    <property type="match status" value="1"/>
</dbReference>
<dbReference type="Gene3D" id="3.40.50.150">
    <property type="entry name" value="Vaccinia Virus protein VP39"/>
    <property type="match status" value="1"/>
</dbReference>
<feature type="compositionally biased region" description="Basic and acidic residues" evidence="1">
    <location>
        <begin position="213"/>
        <end position="233"/>
    </location>
</feature>
<dbReference type="AlphaFoldDB" id="A0A9P6QCK7"/>
<name>A0A9P6QCK7_9FUNG</name>
<feature type="region of interest" description="Disordered" evidence="1">
    <location>
        <begin position="194"/>
        <end position="257"/>
    </location>
</feature>
<organism evidence="2 3">
    <name type="scientific">Actinomortierella ambigua</name>
    <dbReference type="NCBI Taxonomy" id="1343610"/>
    <lineage>
        <taxon>Eukaryota</taxon>
        <taxon>Fungi</taxon>
        <taxon>Fungi incertae sedis</taxon>
        <taxon>Mucoromycota</taxon>
        <taxon>Mortierellomycotina</taxon>
        <taxon>Mortierellomycetes</taxon>
        <taxon>Mortierellales</taxon>
        <taxon>Mortierellaceae</taxon>
        <taxon>Actinomortierella</taxon>
    </lineage>
</organism>
<evidence type="ECO:0000313" key="2">
    <source>
        <dbReference type="EMBL" id="KAG0263680.1"/>
    </source>
</evidence>
<comment type="caution">
    <text evidence="2">The sequence shown here is derived from an EMBL/GenBank/DDBJ whole genome shotgun (WGS) entry which is preliminary data.</text>
</comment>
<proteinExistence type="predicted"/>
<dbReference type="SUPFAM" id="SSF53335">
    <property type="entry name" value="S-adenosyl-L-methionine-dependent methyltransferases"/>
    <property type="match status" value="1"/>
</dbReference>
<feature type="compositionally biased region" description="Basic residues" evidence="1">
    <location>
        <begin position="234"/>
        <end position="247"/>
    </location>
</feature>
<gene>
    <name evidence="2" type="ORF">DFQ27_001637</name>
</gene>
<reference evidence="2" key="1">
    <citation type="journal article" date="2020" name="Fungal Divers.">
        <title>Resolving the Mortierellaceae phylogeny through synthesis of multi-gene phylogenetics and phylogenomics.</title>
        <authorList>
            <person name="Vandepol N."/>
            <person name="Liber J."/>
            <person name="Desiro A."/>
            <person name="Na H."/>
            <person name="Kennedy M."/>
            <person name="Barry K."/>
            <person name="Grigoriev I.V."/>
            <person name="Miller A.N."/>
            <person name="O'Donnell K."/>
            <person name="Stajich J.E."/>
            <person name="Bonito G."/>
        </authorList>
    </citation>
    <scope>NUCLEOTIDE SEQUENCE</scope>
    <source>
        <strain evidence="2">BC1065</strain>
    </source>
</reference>
<keyword evidence="3" id="KW-1185">Reference proteome</keyword>
<feature type="compositionally biased region" description="Basic and acidic residues" evidence="1">
    <location>
        <begin position="248"/>
        <end position="257"/>
    </location>
</feature>
<dbReference type="OrthoDB" id="3647at2759"/>
<dbReference type="CDD" id="cd02440">
    <property type="entry name" value="AdoMet_MTases"/>
    <property type="match status" value="1"/>
</dbReference>
<dbReference type="PANTHER" id="PTHR43591">
    <property type="entry name" value="METHYLTRANSFERASE"/>
    <property type="match status" value="1"/>
</dbReference>
<feature type="region of interest" description="Disordered" evidence="1">
    <location>
        <begin position="1"/>
        <end position="24"/>
    </location>
</feature>
<dbReference type="PANTHER" id="PTHR43591:SF110">
    <property type="entry name" value="RHODANESE DOMAIN-CONTAINING PROTEIN"/>
    <property type="match status" value="1"/>
</dbReference>
<dbReference type="EMBL" id="JAAAJB010000156">
    <property type="protein sequence ID" value="KAG0263680.1"/>
    <property type="molecule type" value="Genomic_DNA"/>
</dbReference>
<sequence>MSDWKDRNQEHFDATASEYDQHNRADEMTTKGANAIAAEFKAVNPNHQEARAFEFGIGTGLVAVKLAPSVKSILGVDISEEMLKQVQKKIEDPANAAVASKIQTVQHLVTDEAPLPEALLKDNVVSAGGQGFDLVYTNMVMHHVENAPKVIQSIVQHFVKKESGWFFMVDIQYVKGISEIWHKLVRELFHAPKEGEGEGHHHHHHHHHHGHGHDHGHAHAHGHEHGKEHGDGHHGHHHHHHQHHHHHHEEGEGATKGKRHEVADIVPYSSGFKDDDLRQWFTEAGLVDIVVKTGFTMEFFVPSMNKEVSFQYVIAGGRRA</sequence>
<protein>
    <recommendedName>
        <fullName evidence="4">S-adenosyl-L-methionine-dependent methyltransferase</fullName>
    </recommendedName>
</protein>